<accession>A0A4U8UQ66</accession>
<dbReference type="Gene3D" id="3.40.50.1820">
    <property type="entry name" value="alpha/beta hydrolase"/>
    <property type="match status" value="1"/>
</dbReference>
<dbReference type="PANTHER" id="PTHR22946:SF0">
    <property type="entry name" value="DIENELACTONE HYDROLASE DOMAIN-CONTAINING PROTEIN"/>
    <property type="match status" value="1"/>
</dbReference>
<gene>
    <name evidence="2" type="ORF">L596_002585</name>
</gene>
<dbReference type="Proteomes" id="UP000298663">
    <property type="component" value="Chromosome X"/>
</dbReference>
<dbReference type="AlphaFoldDB" id="A0A4U8UQ66"/>
<reference evidence="2 3" key="1">
    <citation type="journal article" date="2015" name="Genome Biol.">
        <title>Comparative genomics of Steinernema reveals deeply conserved gene regulatory networks.</title>
        <authorList>
            <person name="Dillman A.R."/>
            <person name="Macchietto M."/>
            <person name="Porter C.F."/>
            <person name="Rogers A."/>
            <person name="Williams B."/>
            <person name="Antoshechkin I."/>
            <person name="Lee M.M."/>
            <person name="Goodwin Z."/>
            <person name="Lu X."/>
            <person name="Lewis E.E."/>
            <person name="Goodrich-Blair H."/>
            <person name="Stock S.P."/>
            <person name="Adams B.J."/>
            <person name="Sternberg P.W."/>
            <person name="Mortazavi A."/>
        </authorList>
    </citation>
    <scope>NUCLEOTIDE SEQUENCE [LARGE SCALE GENOMIC DNA]</scope>
    <source>
        <strain evidence="2 3">ALL</strain>
    </source>
</reference>
<comment type="caution">
    <text evidence="2">The sequence shown here is derived from an EMBL/GenBank/DDBJ whole genome shotgun (WGS) entry which is preliminary data.</text>
</comment>
<dbReference type="GO" id="GO:0016787">
    <property type="term" value="F:hydrolase activity"/>
    <property type="evidence" value="ECO:0007669"/>
    <property type="project" value="InterPro"/>
</dbReference>
<keyword evidence="3" id="KW-1185">Reference proteome</keyword>
<name>A0A4U8UQ66_STECR</name>
<protein>
    <recommendedName>
        <fullName evidence="1">Dienelactone hydrolase domain-containing protein</fullName>
    </recommendedName>
</protein>
<dbReference type="InterPro" id="IPR050261">
    <property type="entry name" value="FrsA_esterase"/>
</dbReference>
<dbReference type="InterPro" id="IPR002925">
    <property type="entry name" value="Dienelactn_hydro"/>
</dbReference>
<evidence type="ECO:0000259" key="1">
    <source>
        <dbReference type="Pfam" id="PF01738"/>
    </source>
</evidence>
<dbReference type="PANTHER" id="PTHR22946">
    <property type="entry name" value="DIENELACTONE HYDROLASE DOMAIN-CONTAINING PROTEIN-RELATED"/>
    <property type="match status" value="1"/>
</dbReference>
<dbReference type="OrthoDB" id="17560at2759"/>
<dbReference type="SUPFAM" id="SSF53474">
    <property type="entry name" value="alpha/beta-Hydrolases"/>
    <property type="match status" value="1"/>
</dbReference>
<evidence type="ECO:0000313" key="3">
    <source>
        <dbReference type="Proteomes" id="UP000298663"/>
    </source>
</evidence>
<dbReference type="STRING" id="34508.A0A4U8UQ66"/>
<sequence>MVVKSTVDYQVGENVFEGVLCVPDIAKKEKLPAVVILHAFFGCSQFETEKAEQLAELGYVAFAADVYGKGKRGTTREENFALMKPLVEDRNGLLKGRLEGAFKFLAGLENVDARKISAIGFCFGGLCVLDMARHGLPLRSVVSFHGTLSPLPGTESLKGLDHLKPAVCVLHGDADTHINAQVEKFMEEMRVRKADFFFTSYGSAKHGFMMPITDKLNVAGVGFCAKTERRAWSAMKDFLEETL</sequence>
<feature type="domain" description="Dienelactone hydrolase" evidence="1">
    <location>
        <begin position="17"/>
        <end position="242"/>
    </location>
</feature>
<organism evidence="2 3">
    <name type="scientific">Steinernema carpocapsae</name>
    <name type="common">Entomopathogenic nematode</name>
    <dbReference type="NCBI Taxonomy" id="34508"/>
    <lineage>
        <taxon>Eukaryota</taxon>
        <taxon>Metazoa</taxon>
        <taxon>Ecdysozoa</taxon>
        <taxon>Nematoda</taxon>
        <taxon>Chromadorea</taxon>
        <taxon>Rhabditida</taxon>
        <taxon>Tylenchina</taxon>
        <taxon>Panagrolaimomorpha</taxon>
        <taxon>Strongyloidoidea</taxon>
        <taxon>Steinernematidae</taxon>
        <taxon>Steinernema</taxon>
    </lineage>
</organism>
<dbReference type="InterPro" id="IPR029058">
    <property type="entry name" value="AB_hydrolase_fold"/>
</dbReference>
<dbReference type="EMBL" id="CM016762">
    <property type="protein sequence ID" value="TMS35121.1"/>
    <property type="molecule type" value="Genomic_DNA"/>
</dbReference>
<dbReference type="EMBL" id="AZBU02000001">
    <property type="protein sequence ID" value="TMS35121.1"/>
    <property type="molecule type" value="Genomic_DNA"/>
</dbReference>
<evidence type="ECO:0000313" key="2">
    <source>
        <dbReference type="EMBL" id="TMS35121.1"/>
    </source>
</evidence>
<dbReference type="Pfam" id="PF01738">
    <property type="entry name" value="DLH"/>
    <property type="match status" value="1"/>
</dbReference>
<proteinExistence type="predicted"/>
<reference evidence="2 3" key="2">
    <citation type="journal article" date="2019" name="G3 (Bethesda)">
        <title>Hybrid Assembly of the Genome of the Entomopathogenic Nematode Steinernema carpocapsae Identifies the X-Chromosome.</title>
        <authorList>
            <person name="Serra L."/>
            <person name="Macchietto M."/>
            <person name="Macias-Munoz A."/>
            <person name="McGill C.J."/>
            <person name="Rodriguez I.M."/>
            <person name="Rodriguez B."/>
            <person name="Murad R."/>
            <person name="Mortazavi A."/>
        </authorList>
    </citation>
    <scope>NUCLEOTIDE SEQUENCE [LARGE SCALE GENOMIC DNA]</scope>
    <source>
        <strain evidence="2 3">ALL</strain>
    </source>
</reference>